<dbReference type="EMBL" id="JACXAE010000024">
    <property type="protein sequence ID" value="MBD2771416.1"/>
    <property type="molecule type" value="Genomic_DNA"/>
</dbReference>
<keyword evidence="2" id="KW-1185">Reference proteome</keyword>
<organism evidence="1 2">
    <name type="scientific">Iningainema tapete BLCC-T55</name>
    <dbReference type="NCBI Taxonomy" id="2748662"/>
    <lineage>
        <taxon>Bacteria</taxon>
        <taxon>Bacillati</taxon>
        <taxon>Cyanobacteriota</taxon>
        <taxon>Cyanophyceae</taxon>
        <taxon>Nostocales</taxon>
        <taxon>Scytonemataceae</taxon>
        <taxon>Iningainema tapete</taxon>
    </lineage>
</organism>
<proteinExistence type="predicted"/>
<dbReference type="RefSeq" id="WP_190825714.1">
    <property type="nucleotide sequence ID" value="NZ_CAWPPI010000024.1"/>
</dbReference>
<evidence type="ECO:0000313" key="1">
    <source>
        <dbReference type="EMBL" id="MBD2771416.1"/>
    </source>
</evidence>
<evidence type="ECO:0000313" key="2">
    <source>
        <dbReference type="Proteomes" id="UP000629098"/>
    </source>
</evidence>
<name>A0A8J6XG63_9CYAN</name>
<dbReference type="Proteomes" id="UP000629098">
    <property type="component" value="Unassembled WGS sequence"/>
</dbReference>
<reference evidence="1" key="1">
    <citation type="submission" date="2020-09" db="EMBL/GenBank/DDBJ databases">
        <title>Iningainema tapete sp. nov. (Scytonemataceae, Cyanobacteria) from greenhouses in central Florida (USA) produces two types of nodularin with biosynthetic potential for microcystin-LR and anabaenopeptins.</title>
        <authorList>
            <person name="Berthold D.E."/>
            <person name="Lefler F.W."/>
            <person name="Huang I.-S."/>
            <person name="Abdulla H."/>
            <person name="Zimba P.V."/>
            <person name="Laughinghouse H.D. IV."/>
        </authorList>
    </citation>
    <scope>NUCLEOTIDE SEQUENCE</scope>
    <source>
        <strain evidence="1">BLCCT55</strain>
    </source>
</reference>
<sequence length="77" mass="8659">MKVKALIEALQNCHPDAEINFCVNFDVDEGALVAVEYEVNYLLVQGESNPIGTVYLHNTKDDFVHDKPLLKGNLFHT</sequence>
<accession>A0A8J6XG63</accession>
<comment type="caution">
    <text evidence="1">The sequence shown here is derived from an EMBL/GenBank/DDBJ whole genome shotgun (WGS) entry which is preliminary data.</text>
</comment>
<gene>
    <name evidence="1" type="ORF">ICL16_04635</name>
</gene>
<dbReference type="AlphaFoldDB" id="A0A8J6XG63"/>
<protein>
    <submittedName>
        <fullName evidence="1">Uncharacterized protein</fullName>
    </submittedName>
</protein>